<dbReference type="InterPro" id="IPR032820">
    <property type="entry name" value="ATPase_put"/>
</dbReference>
<reference evidence="2" key="1">
    <citation type="journal article" date="2014" name="Int. J. Syst. Evol. Microbiol.">
        <title>Complete genome sequence of Corynebacterium casei LMG S-19264T (=DSM 44701T), isolated from a smear-ripened cheese.</title>
        <authorList>
            <consortium name="US DOE Joint Genome Institute (JGI-PGF)"/>
            <person name="Walter F."/>
            <person name="Albersmeier A."/>
            <person name="Kalinowski J."/>
            <person name="Ruckert C."/>
        </authorList>
    </citation>
    <scope>NUCLEOTIDE SEQUENCE</scope>
    <source>
        <strain evidence="2">CGMCC 1.15371</strain>
    </source>
</reference>
<dbReference type="EMBL" id="BMIR01000001">
    <property type="protein sequence ID" value="GGE28456.1"/>
    <property type="molecule type" value="Genomic_DNA"/>
</dbReference>
<feature type="transmembrane region" description="Helical" evidence="1">
    <location>
        <begin position="45"/>
        <end position="66"/>
    </location>
</feature>
<keyword evidence="1" id="KW-0812">Transmembrane</keyword>
<gene>
    <name evidence="2" type="ORF">GCM10011391_03780</name>
</gene>
<proteinExistence type="predicted"/>
<feature type="transmembrane region" description="Helical" evidence="1">
    <location>
        <begin position="12"/>
        <end position="33"/>
    </location>
</feature>
<name>A0A8J2YEG8_9BACL</name>
<accession>A0A8J2YEG8</accession>
<evidence type="ECO:0008006" key="4">
    <source>
        <dbReference type="Google" id="ProtNLM"/>
    </source>
</evidence>
<reference evidence="2" key="2">
    <citation type="submission" date="2020-09" db="EMBL/GenBank/DDBJ databases">
        <authorList>
            <person name="Sun Q."/>
            <person name="Zhou Y."/>
        </authorList>
    </citation>
    <scope>NUCLEOTIDE SEQUENCE</scope>
    <source>
        <strain evidence="2">CGMCC 1.15371</strain>
    </source>
</reference>
<dbReference type="AlphaFoldDB" id="A0A8J2YEG8"/>
<dbReference type="Pfam" id="PF09527">
    <property type="entry name" value="ATPase_gene1"/>
    <property type="match status" value="1"/>
</dbReference>
<sequence>MKKNTDNPWQMVGIVGTLGLEILVCIVGGVFLGRYLDDQFHTQPIWLAIGILGGLLIGLIGALFTLKTFIKE</sequence>
<evidence type="ECO:0000313" key="2">
    <source>
        <dbReference type="EMBL" id="GGE28456.1"/>
    </source>
</evidence>
<keyword evidence="1" id="KW-1133">Transmembrane helix</keyword>
<comment type="caution">
    <text evidence="2">The sequence shown here is derived from an EMBL/GenBank/DDBJ whole genome shotgun (WGS) entry which is preliminary data.</text>
</comment>
<dbReference type="Proteomes" id="UP000628775">
    <property type="component" value="Unassembled WGS sequence"/>
</dbReference>
<keyword evidence="3" id="KW-1185">Reference proteome</keyword>
<protein>
    <recommendedName>
        <fullName evidence="4">AtpZ/AtpI family protein</fullName>
    </recommendedName>
</protein>
<dbReference type="RefSeq" id="WP_229672188.1">
    <property type="nucleotide sequence ID" value="NZ_BMIR01000001.1"/>
</dbReference>
<keyword evidence="1" id="KW-0472">Membrane</keyword>
<organism evidence="2 3">
    <name type="scientific">Pullulanibacillus camelliae</name>
    <dbReference type="NCBI Taxonomy" id="1707096"/>
    <lineage>
        <taxon>Bacteria</taxon>
        <taxon>Bacillati</taxon>
        <taxon>Bacillota</taxon>
        <taxon>Bacilli</taxon>
        <taxon>Bacillales</taxon>
        <taxon>Sporolactobacillaceae</taxon>
        <taxon>Pullulanibacillus</taxon>
    </lineage>
</organism>
<evidence type="ECO:0000313" key="3">
    <source>
        <dbReference type="Proteomes" id="UP000628775"/>
    </source>
</evidence>
<evidence type="ECO:0000256" key="1">
    <source>
        <dbReference type="SAM" id="Phobius"/>
    </source>
</evidence>